<proteinExistence type="inferred from homology"/>
<evidence type="ECO:0000259" key="9">
    <source>
        <dbReference type="Pfam" id="PF05922"/>
    </source>
</evidence>
<dbReference type="GO" id="GO:0004252">
    <property type="term" value="F:serine-type endopeptidase activity"/>
    <property type="evidence" value="ECO:0007669"/>
    <property type="project" value="InterPro"/>
</dbReference>
<feature type="domain" description="Subtilisin-like protease fibronectin type-III" evidence="10">
    <location>
        <begin position="685"/>
        <end position="779"/>
    </location>
</feature>
<dbReference type="InterPro" id="IPR010259">
    <property type="entry name" value="S8pro/Inhibitor_I9"/>
</dbReference>
<dbReference type="InterPro" id="IPR015500">
    <property type="entry name" value="Peptidase_S8_subtilisin-rel"/>
</dbReference>
<keyword evidence="3" id="KW-0732">Signal</keyword>
<dbReference type="GO" id="GO:0006508">
    <property type="term" value="P:proteolysis"/>
    <property type="evidence" value="ECO:0007669"/>
    <property type="project" value="UniProtKB-KW"/>
</dbReference>
<evidence type="ECO:0000256" key="3">
    <source>
        <dbReference type="ARBA" id="ARBA00022729"/>
    </source>
</evidence>
<reference evidence="11" key="1">
    <citation type="submission" date="2020-08" db="EMBL/GenBank/DDBJ databases">
        <title>Plant Genome Project.</title>
        <authorList>
            <person name="Zhang R.-G."/>
        </authorList>
    </citation>
    <scope>NUCLEOTIDE SEQUENCE</scope>
    <source>
        <strain evidence="11">WSP0</strain>
        <tissue evidence="11">Leaf</tissue>
    </source>
</reference>
<organism evidence="11 12">
    <name type="scientific">Rhododendron griersonianum</name>
    <dbReference type="NCBI Taxonomy" id="479676"/>
    <lineage>
        <taxon>Eukaryota</taxon>
        <taxon>Viridiplantae</taxon>
        <taxon>Streptophyta</taxon>
        <taxon>Embryophyta</taxon>
        <taxon>Tracheophyta</taxon>
        <taxon>Spermatophyta</taxon>
        <taxon>Magnoliopsida</taxon>
        <taxon>eudicotyledons</taxon>
        <taxon>Gunneridae</taxon>
        <taxon>Pentapetalae</taxon>
        <taxon>asterids</taxon>
        <taxon>Ericales</taxon>
        <taxon>Ericaceae</taxon>
        <taxon>Ericoideae</taxon>
        <taxon>Rhodoreae</taxon>
        <taxon>Rhododendron</taxon>
    </lineage>
</organism>
<name>A0AAV6IC06_9ERIC</name>
<dbReference type="PROSITE" id="PS51892">
    <property type="entry name" value="SUBTILASE"/>
    <property type="match status" value="1"/>
</dbReference>
<keyword evidence="4 7" id="KW-0378">Hydrolase</keyword>
<sequence>MVAAVGGGGGNHYCTDLLQGDSNHCCWGRQLNDKDVVVYRERLISGHDIFLDSLLQRGTFTKLYSYTHLINGFAVHTTSEKVIHSIRRAKGVRAIHEDIKMEKFTTHTPDFLGIPIGVWPTFGGARNSGEGVVIGLVDTGINPFHPSFTSQSALVTDERKQLFMGNLMPHVIMDHPLMLMGMEGNHTASIAAGNYHIPVVNNNFTYGYASGMAPAARISIYKALYTFGGYMSDVVAAVDQAVEDGVDILSLSIGPSSVPSGPSAFLSVLETVLLFATRAGVLVIQAAGNGGPTSSSILSFSPWITSVASSITDRKYRPSIKLGNGQLFTGTGLSPPTAGEELFPIATAADVSQGKVTTTSPFFVDSCQNADSFIPYLVQGKLIICTYTPVFEFEGATIGAVAETIQKVGAAGFILATDHEIQPEQIENSMFSLQVPSIFLNNMQSSAALLEYYNTGTIRSKNGSAVHFNARARILEGRHAIYTGKAPVVASYSSRGPDVNNALLQTADVLKPNIMAPGSSIWAAWSPNGEGDPYNKGITDPCQLSFDAQNYIYSELDNKGEEFALLSGTSMATPHIAGVAALIKQKHPHWSPSAILSAMITTADVTDESGSPLLAQNDIHLANATPFDFGAGFINPARAIDPGLVFEAGYYDYVQFLCAVPGVDDMSVRRAVGVGCPKRKKWCSDLNTASLTVSNLVGSRKVIRRLSNVGSENERYKVVVREPLGVRVRVFPQVFEVRVNASTHLRIVLEATEVTNRYNFGELVLQGNRKHVVRVPMAVFVGSPLGS</sequence>
<dbReference type="Pfam" id="PF00082">
    <property type="entry name" value="Peptidase_S8"/>
    <property type="match status" value="1"/>
</dbReference>
<dbReference type="InterPro" id="IPR023828">
    <property type="entry name" value="Peptidase_S8_Ser-AS"/>
</dbReference>
<dbReference type="Proteomes" id="UP000823749">
    <property type="component" value="Chromosome 11"/>
</dbReference>
<dbReference type="EMBL" id="JACTNZ010000011">
    <property type="protein sequence ID" value="KAG5526023.1"/>
    <property type="molecule type" value="Genomic_DNA"/>
</dbReference>
<keyword evidence="12" id="KW-1185">Reference proteome</keyword>
<dbReference type="Gene3D" id="3.50.30.30">
    <property type="match status" value="1"/>
</dbReference>
<dbReference type="Gene3D" id="3.40.50.200">
    <property type="entry name" value="Peptidase S8/S53 domain"/>
    <property type="match status" value="1"/>
</dbReference>
<evidence type="ECO:0000256" key="2">
    <source>
        <dbReference type="ARBA" id="ARBA00022670"/>
    </source>
</evidence>
<keyword evidence="2 7" id="KW-0645">Protease</keyword>
<evidence type="ECO:0000256" key="6">
    <source>
        <dbReference type="PROSITE-ProRule" id="PRU01240"/>
    </source>
</evidence>
<comment type="similarity">
    <text evidence="1 6 7">Belongs to the peptidase S8 family.</text>
</comment>
<evidence type="ECO:0000313" key="11">
    <source>
        <dbReference type="EMBL" id="KAG5526023.1"/>
    </source>
</evidence>
<dbReference type="Pfam" id="PF05922">
    <property type="entry name" value="Inhibitor_I9"/>
    <property type="match status" value="1"/>
</dbReference>
<comment type="caution">
    <text evidence="11">The sequence shown here is derived from an EMBL/GenBank/DDBJ whole genome shotgun (WGS) entry which is preliminary data.</text>
</comment>
<evidence type="ECO:0000259" key="10">
    <source>
        <dbReference type="Pfam" id="PF17766"/>
    </source>
</evidence>
<dbReference type="PROSITE" id="PS00136">
    <property type="entry name" value="SUBTILASE_ASP"/>
    <property type="match status" value="1"/>
</dbReference>
<dbReference type="Pfam" id="PF17766">
    <property type="entry name" value="fn3_6"/>
    <property type="match status" value="1"/>
</dbReference>
<dbReference type="InterPro" id="IPR023827">
    <property type="entry name" value="Peptidase_S8_Asp-AS"/>
</dbReference>
<evidence type="ECO:0000259" key="8">
    <source>
        <dbReference type="Pfam" id="PF00082"/>
    </source>
</evidence>
<dbReference type="PANTHER" id="PTHR10795">
    <property type="entry name" value="PROPROTEIN CONVERTASE SUBTILISIN/KEXIN"/>
    <property type="match status" value="1"/>
</dbReference>
<dbReference type="AlphaFoldDB" id="A0AAV6IC06"/>
<keyword evidence="5 7" id="KW-0720">Serine protease</keyword>
<comment type="caution">
    <text evidence="6">Lacks conserved residue(s) required for the propagation of feature annotation.</text>
</comment>
<dbReference type="Gene3D" id="2.60.40.2310">
    <property type="match status" value="1"/>
</dbReference>
<gene>
    <name evidence="11" type="ORF">RHGRI_032344</name>
</gene>
<protein>
    <submittedName>
        <fullName evidence="11">Uncharacterized protein</fullName>
    </submittedName>
</protein>
<dbReference type="PRINTS" id="PR00723">
    <property type="entry name" value="SUBTILISIN"/>
</dbReference>
<dbReference type="InterPro" id="IPR041469">
    <property type="entry name" value="Subtilisin-like_FN3"/>
</dbReference>
<dbReference type="SUPFAM" id="SSF52743">
    <property type="entry name" value="Subtilisin-like"/>
    <property type="match status" value="1"/>
</dbReference>
<dbReference type="PROSITE" id="PS00138">
    <property type="entry name" value="SUBTILASE_SER"/>
    <property type="match status" value="1"/>
</dbReference>
<dbReference type="InterPro" id="IPR045051">
    <property type="entry name" value="SBT"/>
</dbReference>
<dbReference type="CDD" id="cd02120">
    <property type="entry name" value="PA_subtilisin_like"/>
    <property type="match status" value="1"/>
</dbReference>
<dbReference type="InterPro" id="IPR036852">
    <property type="entry name" value="Peptidase_S8/S53_dom_sf"/>
</dbReference>
<feature type="domain" description="Peptidase S8/S53" evidence="8">
    <location>
        <begin position="129"/>
        <end position="608"/>
    </location>
</feature>
<dbReference type="InterPro" id="IPR000209">
    <property type="entry name" value="Peptidase_S8/S53_dom"/>
</dbReference>
<evidence type="ECO:0000256" key="4">
    <source>
        <dbReference type="ARBA" id="ARBA00022801"/>
    </source>
</evidence>
<accession>A0AAV6IC06</accession>
<evidence type="ECO:0000256" key="1">
    <source>
        <dbReference type="ARBA" id="ARBA00011073"/>
    </source>
</evidence>
<evidence type="ECO:0000256" key="7">
    <source>
        <dbReference type="RuleBase" id="RU003355"/>
    </source>
</evidence>
<feature type="domain" description="Inhibitor I9" evidence="9">
    <location>
        <begin position="47"/>
        <end position="102"/>
    </location>
</feature>
<evidence type="ECO:0000256" key="5">
    <source>
        <dbReference type="ARBA" id="ARBA00022825"/>
    </source>
</evidence>
<evidence type="ECO:0000313" key="12">
    <source>
        <dbReference type="Proteomes" id="UP000823749"/>
    </source>
</evidence>